<dbReference type="PANTHER" id="PTHR23021">
    <property type="entry name" value="SERPENTINE RECEPTOR, CLASS T"/>
    <property type="match status" value="1"/>
</dbReference>
<keyword evidence="1" id="KW-0472">Membrane</keyword>
<feature type="transmembrane region" description="Helical" evidence="1">
    <location>
        <begin position="228"/>
        <end position="248"/>
    </location>
</feature>
<evidence type="ECO:0008006" key="4">
    <source>
        <dbReference type="Google" id="ProtNLM"/>
    </source>
</evidence>
<evidence type="ECO:0000313" key="3">
    <source>
        <dbReference type="Proteomes" id="UP001432027"/>
    </source>
</evidence>
<dbReference type="AlphaFoldDB" id="A0AAV5T945"/>
<dbReference type="EMBL" id="BTSX01000004">
    <property type="protein sequence ID" value="GMS91834.1"/>
    <property type="molecule type" value="Genomic_DNA"/>
</dbReference>
<accession>A0AAV5T945</accession>
<feature type="transmembrane region" description="Helical" evidence="1">
    <location>
        <begin position="73"/>
        <end position="99"/>
    </location>
</feature>
<feature type="transmembrane region" description="Helical" evidence="1">
    <location>
        <begin position="260"/>
        <end position="278"/>
    </location>
</feature>
<keyword evidence="1" id="KW-0812">Transmembrane</keyword>
<gene>
    <name evidence="2" type="ORF">PENTCL1PPCAC_14009</name>
</gene>
<reference evidence="2" key="1">
    <citation type="submission" date="2023-10" db="EMBL/GenBank/DDBJ databases">
        <title>Genome assembly of Pristionchus species.</title>
        <authorList>
            <person name="Yoshida K."/>
            <person name="Sommer R.J."/>
        </authorList>
    </citation>
    <scope>NUCLEOTIDE SEQUENCE</scope>
    <source>
        <strain evidence="2">RS0144</strain>
    </source>
</reference>
<feature type="transmembrane region" description="Helical" evidence="1">
    <location>
        <begin position="37"/>
        <end position="61"/>
    </location>
</feature>
<dbReference type="SUPFAM" id="SSF81321">
    <property type="entry name" value="Family A G protein-coupled receptor-like"/>
    <property type="match status" value="1"/>
</dbReference>
<dbReference type="Pfam" id="PF10321">
    <property type="entry name" value="7TM_GPCR_Srt"/>
    <property type="match status" value="1"/>
</dbReference>
<name>A0AAV5T945_9BILA</name>
<protein>
    <recommendedName>
        <fullName evidence="4">G protein-coupled receptor</fullName>
    </recommendedName>
</protein>
<evidence type="ECO:0000256" key="1">
    <source>
        <dbReference type="SAM" id="Phobius"/>
    </source>
</evidence>
<comment type="caution">
    <text evidence="2">The sequence shown here is derived from an EMBL/GenBank/DDBJ whole genome shotgun (WGS) entry which is preliminary data.</text>
</comment>
<sequence length="310" mass="34613">MTVIAQLRNNFLFDSLDDYNCSSPPVDWTTRGTPRPVFGSLCIASCLVGVLPYLACLPTLWGMRSHACYKMMFFLGLTDMGTLVGLALGGVTFVLGGVYCHAPRISYAVGLLTCGSFFASCCACFMIAINRFVELFDIRSLLALYKGNRPWLVMVIPCLYGYIPMMVSPIATANSEAHLFLIDPLIFSDDRYEYTSYFLLGNNFTMPSMSSLLYLTMTCGMFVRRRTLSIQCGIIVIFHMTTMLGYAFLQLIHTSDALQYAAHMSWIFMHGLPPYIYFTFNSAVRMRLLGIAPSQAMRVTTTMNNSVGKS</sequence>
<dbReference type="Proteomes" id="UP001432027">
    <property type="component" value="Unassembled WGS sequence"/>
</dbReference>
<keyword evidence="1" id="KW-1133">Transmembrane helix</keyword>
<proteinExistence type="predicted"/>
<feature type="transmembrane region" description="Helical" evidence="1">
    <location>
        <begin position="194"/>
        <end position="216"/>
    </location>
</feature>
<keyword evidence="3" id="KW-1185">Reference proteome</keyword>
<evidence type="ECO:0000313" key="2">
    <source>
        <dbReference type="EMBL" id="GMS91834.1"/>
    </source>
</evidence>
<feature type="transmembrane region" description="Helical" evidence="1">
    <location>
        <begin position="105"/>
        <end position="130"/>
    </location>
</feature>
<dbReference type="InterPro" id="IPR019425">
    <property type="entry name" value="7TM_GPCR_serpentine_rcpt_Srt"/>
</dbReference>
<feature type="transmembrane region" description="Helical" evidence="1">
    <location>
        <begin position="151"/>
        <end position="174"/>
    </location>
</feature>
<dbReference type="PANTHER" id="PTHR23021:SF11">
    <property type="entry name" value="SERPENTINE RECEPTOR, CLASS T"/>
    <property type="match status" value="1"/>
</dbReference>
<organism evidence="2 3">
    <name type="scientific">Pristionchus entomophagus</name>
    <dbReference type="NCBI Taxonomy" id="358040"/>
    <lineage>
        <taxon>Eukaryota</taxon>
        <taxon>Metazoa</taxon>
        <taxon>Ecdysozoa</taxon>
        <taxon>Nematoda</taxon>
        <taxon>Chromadorea</taxon>
        <taxon>Rhabditida</taxon>
        <taxon>Rhabditina</taxon>
        <taxon>Diplogasteromorpha</taxon>
        <taxon>Diplogasteroidea</taxon>
        <taxon>Neodiplogasteridae</taxon>
        <taxon>Pristionchus</taxon>
    </lineage>
</organism>